<dbReference type="InterPro" id="IPR052806">
    <property type="entry name" value="Fasciclin-like_AGP"/>
</dbReference>
<sequence length="401" mass="44535">MASTTFSLFLLTLLSLSSLTTSFPSTTILDAAEILSASGFETMAFELELASQTLSQSHSLTIFAPTDFAFKQIPHLPLSLLRYHLLPHAFSLHSLTSLPFGASIPTLLPHHSLTVTTDHRHHPRRAVSINNVTVNPSPIFNDGSLVIFATESFFDPYFQLPAKSESKRTETRSGSDHLATCFPARKNEVNRLFSDETFSFKEASTVMRSRGCSLLASFLDMQILGLSDHHRNRNRNRPQLTLFAPIDEVIATHAPNVSDYSSILRKHLVPCRILWSDLVNLEDGTLIWTYERGFTVTVTKSSNEMLLLNGVAVIFPELYYSDWLVVHGVQDVLSKGRVREVHDSPVQNITTEDGNDNNESRIIAAATFDHTAAITSTAEGHIIALSGVAPPITGYYFDQQY</sequence>
<evidence type="ECO:0000259" key="3">
    <source>
        <dbReference type="PROSITE" id="PS50213"/>
    </source>
</evidence>
<dbReference type="EMBL" id="JAYWIO010000003">
    <property type="protein sequence ID" value="KAK7273786.1"/>
    <property type="molecule type" value="Genomic_DNA"/>
</dbReference>
<feature type="signal peptide" evidence="2">
    <location>
        <begin position="1"/>
        <end position="22"/>
    </location>
</feature>
<dbReference type="Gene3D" id="2.30.180.10">
    <property type="entry name" value="FAS1 domain"/>
    <property type="match status" value="2"/>
</dbReference>
<dbReference type="PANTHER" id="PTHR33985:SF17">
    <property type="entry name" value="FASCICLIN-LIKE ARABINOGALACTAN PROTEIN 20"/>
    <property type="match status" value="1"/>
</dbReference>
<name>A0AAN9FEI9_CROPI</name>
<feature type="chain" id="PRO_5042820638" description="FAS1 domain-containing protein" evidence="2">
    <location>
        <begin position="23"/>
        <end position="401"/>
    </location>
</feature>
<accession>A0AAN9FEI9</accession>
<protein>
    <recommendedName>
        <fullName evidence="3">FAS1 domain-containing protein</fullName>
    </recommendedName>
</protein>
<organism evidence="4 5">
    <name type="scientific">Crotalaria pallida</name>
    <name type="common">Smooth rattlebox</name>
    <name type="synonym">Crotalaria striata</name>
    <dbReference type="NCBI Taxonomy" id="3830"/>
    <lineage>
        <taxon>Eukaryota</taxon>
        <taxon>Viridiplantae</taxon>
        <taxon>Streptophyta</taxon>
        <taxon>Embryophyta</taxon>
        <taxon>Tracheophyta</taxon>
        <taxon>Spermatophyta</taxon>
        <taxon>Magnoliopsida</taxon>
        <taxon>eudicotyledons</taxon>
        <taxon>Gunneridae</taxon>
        <taxon>Pentapetalae</taxon>
        <taxon>rosids</taxon>
        <taxon>fabids</taxon>
        <taxon>Fabales</taxon>
        <taxon>Fabaceae</taxon>
        <taxon>Papilionoideae</taxon>
        <taxon>50 kb inversion clade</taxon>
        <taxon>genistoids sensu lato</taxon>
        <taxon>core genistoids</taxon>
        <taxon>Crotalarieae</taxon>
        <taxon>Crotalaria</taxon>
    </lineage>
</organism>
<evidence type="ECO:0000313" key="4">
    <source>
        <dbReference type="EMBL" id="KAK7273786.1"/>
    </source>
</evidence>
<comment type="similarity">
    <text evidence="1">Belongs to the fasciclin-like AGP family.</text>
</comment>
<dbReference type="SMART" id="SM00554">
    <property type="entry name" value="FAS1"/>
    <property type="match status" value="2"/>
</dbReference>
<keyword evidence="2" id="KW-0732">Signal</keyword>
<evidence type="ECO:0000313" key="5">
    <source>
        <dbReference type="Proteomes" id="UP001372338"/>
    </source>
</evidence>
<evidence type="ECO:0000256" key="1">
    <source>
        <dbReference type="ARBA" id="ARBA00007843"/>
    </source>
</evidence>
<keyword evidence="5" id="KW-1185">Reference proteome</keyword>
<evidence type="ECO:0000256" key="2">
    <source>
        <dbReference type="SAM" id="SignalP"/>
    </source>
</evidence>
<dbReference type="PROSITE" id="PS50213">
    <property type="entry name" value="FAS1"/>
    <property type="match status" value="2"/>
</dbReference>
<dbReference type="Pfam" id="PF02469">
    <property type="entry name" value="Fasciclin"/>
    <property type="match status" value="2"/>
</dbReference>
<dbReference type="SUPFAM" id="SSF82153">
    <property type="entry name" value="FAS1 domain"/>
    <property type="match status" value="2"/>
</dbReference>
<gene>
    <name evidence="4" type="ORF">RIF29_14849</name>
</gene>
<dbReference type="PANTHER" id="PTHR33985">
    <property type="entry name" value="OS02G0491300 PROTEIN-RELATED"/>
    <property type="match status" value="1"/>
</dbReference>
<proteinExistence type="inferred from homology"/>
<comment type="caution">
    <text evidence="4">The sequence shown here is derived from an EMBL/GenBank/DDBJ whole genome shotgun (WGS) entry which is preliminary data.</text>
</comment>
<feature type="domain" description="FAS1" evidence="3">
    <location>
        <begin position="199"/>
        <end position="333"/>
    </location>
</feature>
<reference evidence="4 5" key="1">
    <citation type="submission" date="2024-01" db="EMBL/GenBank/DDBJ databases">
        <title>The genomes of 5 underutilized Papilionoideae crops provide insights into root nodulation and disease resistanc.</title>
        <authorList>
            <person name="Yuan L."/>
        </authorList>
    </citation>
    <scope>NUCLEOTIDE SEQUENCE [LARGE SCALE GENOMIC DNA]</scope>
    <source>
        <strain evidence="4">ZHUSHIDOU_FW_LH</strain>
        <tissue evidence="4">Leaf</tissue>
    </source>
</reference>
<dbReference type="AlphaFoldDB" id="A0AAN9FEI9"/>
<dbReference type="InterPro" id="IPR000782">
    <property type="entry name" value="FAS1_domain"/>
</dbReference>
<dbReference type="InterPro" id="IPR036378">
    <property type="entry name" value="FAS1_dom_sf"/>
</dbReference>
<feature type="domain" description="FAS1" evidence="3">
    <location>
        <begin position="24"/>
        <end position="153"/>
    </location>
</feature>
<dbReference type="Proteomes" id="UP001372338">
    <property type="component" value="Unassembled WGS sequence"/>
</dbReference>